<reference evidence="2" key="1">
    <citation type="submission" date="2016-11" db="UniProtKB">
        <authorList>
            <consortium name="WormBaseParasite"/>
        </authorList>
    </citation>
    <scope>IDENTIFICATION</scope>
</reference>
<protein>
    <submittedName>
        <fullName evidence="2">Transposase</fullName>
    </submittedName>
</protein>
<dbReference type="Proteomes" id="UP000095283">
    <property type="component" value="Unplaced"/>
</dbReference>
<organism evidence="1 2">
    <name type="scientific">Heterorhabditis bacteriophora</name>
    <name type="common">Entomopathogenic nematode worm</name>
    <dbReference type="NCBI Taxonomy" id="37862"/>
    <lineage>
        <taxon>Eukaryota</taxon>
        <taxon>Metazoa</taxon>
        <taxon>Ecdysozoa</taxon>
        <taxon>Nematoda</taxon>
        <taxon>Chromadorea</taxon>
        <taxon>Rhabditida</taxon>
        <taxon>Rhabditina</taxon>
        <taxon>Rhabditomorpha</taxon>
        <taxon>Strongyloidea</taxon>
        <taxon>Heterorhabditidae</taxon>
        <taxon>Heterorhabditis</taxon>
    </lineage>
</organism>
<proteinExistence type="predicted"/>
<dbReference type="WBParaSite" id="Hba_03086">
    <property type="protein sequence ID" value="Hba_03086"/>
    <property type="gene ID" value="Hba_03086"/>
</dbReference>
<evidence type="ECO:0000313" key="2">
    <source>
        <dbReference type="WBParaSite" id="Hba_03086"/>
    </source>
</evidence>
<sequence length="55" mass="6337">MQLRSSQKLYVVTEKEKKAKENGGVNKPITPKTSVELTEKIETWCKSVRLYIQVV</sequence>
<dbReference type="AlphaFoldDB" id="A0A1I7WDV6"/>
<name>A0A1I7WDV6_HETBA</name>
<evidence type="ECO:0000313" key="1">
    <source>
        <dbReference type="Proteomes" id="UP000095283"/>
    </source>
</evidence>
<accession>A0A1I7WDV6</accession>
<keyword evidence="1" id="KW-1185">Reference proteome</keyword>